<reference evidence="2 4" key="1">
    <citation type="submission" date="2017-12" db="EMBL/GenBank/DDBJ databases">
        <title>Genomic Encyclopedia of Type Strains, Phase III (KMG-III): the genomes of soil and plant-associated and newly described type strains.</title>
        <authorList>
            <person name="Whitman W."/>
        </authorList>
    </citation>
    <scope>NUCLEOTIDE SEQUENCE [LARGE SCALE GENOMIC DNA]</scope>
    <source>
        <strain evidence="2 4">IP-10</strain>
    </source>
</reference>
<evidence type="ECO:0000313" key="5">
    <source>
        <dbReference type="Proteomes" id="UP000275027"/>
    </source>
</evidence>
<comment type="caution">
    <text evidence="3">The sequence shown here is derived from an EMBL/GenBank/DDBJ whole genome shotgun (WGS) entry which is preliminary data.</text>
</comment>
<reference evidence="3 5" key="2">
    <citation type="submission" date="2018-10" db="EMBL/GenBank/DDBJ databases">
        <title>Genomic Encyclopedia of Archaeal and Bacterial Type Strains, Phase II (KMG-II): from individual species to whole genera.</title>
        <authorList>
            <person name="Goeker M."/>
        </authorList>
    </citation>
    <scope>NUCLEOTIDE SEQUENCE [LARGE SCALE GENOMIC DNA]</scope>
    <source>
        <strain evidence="3 5">DSM 21886</strain>
    </source>
</reference>
<dbReference type="EMBL" id="PJND01000007">
    <property type="protein sequence ID" value="PKW29566.1"/>
    <property type="molecule type" value="Genomic_DNA"/>
</dbReference>
<gene>
    <name evidence="2" type="ORF">B0G92_1205</name>
    <name evidence="3" type="ORF">CLV50_0299</name>
</gene>
<evidence type="ECO:0000259" key="1">
    <source>
        <dbReference type="Pfam" id="PF20009"/>
    </source>
</evidence>
<dbReference type="Pfam" id="PF20009">
    <property type="entry name" value="GEVED"/>
    <property type="match status" value="1"/>
</dbReference>
<dbReference type="EMBL" id="RCCB01000010">
    <property type="protein sequence ID" value="RLJ34933.1"/>
    <property type="molecule type" value="Genomic_DNA"/>
</dbReference>
<dbReference type="Proteomes" id="UP000233767">
    <property type="component" value="Unassembled WGS sequence"/>
</dbReference>
<protein>
    <recommendedName>
        <fullName evidence="1">GEVED domain-containing protein</fullName>
    </recommendedName>
</protein>
<dbReference type="NCBIfam" id="NF033708">
    <property type="entry name" value="T9SS_Cterm_ChiA"/>
    <property type="match status" value="1"/>
</dbReference>
<evidence type="ECO:0000313" key="4">
    <source>
        <dbReference type="Proteomes" id="UP000233767"/>
    </source>
</evidence>
<accession>A0A497VE11</accession>
<dbReference type="Proteomes" id="UP000275027">
    <property type="component" value="Unassembled WGS sequence"/>
</dbReference>
<evidence type="ECO:0000313" key="3">
    <source>
        <dbReference type="EMBL" id="RLJ34933.1"/>
    </source>
</evidence>
<name>A0A497VE11_9FLAO</name>
<proteinExistence type="predicted"/>
<sequence length="271" mass="29514">MNWKTTFKNQKKQFACIRFHNMKFIFGIIFCSLGFQAHSQYCQPVLDCTDDDLILNVSIGTLTNASTCGSNGYSNFTALAAPNLNMGSSYPISVTVGDGWSNESVSVWIDYNGNNSFEASEFTYIGTGSGSVVTGNITIPTTTTVGNKRMRVRVAAVGAAAATDDQACDEDSEYGETEDYTVNIQPALGIDEVKNQNKLVVSNSNSLLNINSSNSLIDSVELYDLTGKLIYHKTNINNNTSSLDNSFFGNQILVLKILTSDQVMHIKKIAN</sequence>
<organism evidence="3 5">
    <name type="scientific">Flavobacterium lindanitolerans</name>
    <dbReference type="NCBI Taxonomy" id="428988"/>
    <lineage>
        <taxon>Bacteria</taxon>
        <taxon>Pseudomonadati</taxon>
        <taxon>Bacteroidota</taxon>
        <taxon>Flavobacteriia</taxon>
        <taxon>Flavobacteriales</taxon>
        <taxon>Flavobacteriaceae</taxon>
        <taxon>Flavobacterium</taxon>
    </lineage>
</organism>
<feature type="domain" description="GEVED" evidence="1">
    <location>
        <begin position="105"/>
        <end position="183"/>
    </location>
</feature>
<dbReference type="InterPro" id="IPR045474">
    <property type="entry name" value="GEVED"/>
</dbReference>
<dbReference type="AlphaFoldDB" id="A0A497VE11"/>
<evidence type="ECO:0000313" key="2">
    <source>
        <dbReference type="EMBL" id="PKW29566.1"/>
    </source>
</evidence>
<keyword evidence="4" id="KW-1185">Reference proteome</keyword>